<dbReference type="Pfam" id="PF13409">
    <property type="entry name" value="GST_N_2"/>
    <property type="match status" value="1"/>
</dbReference>
<evidence type="ECO:0000256" key="3">
    <source>
        <dbReference type="ARBA" id="ARBA00022679"/>
    </source>
</evidence>
<dbReference type="EC" id="2.5.1.18" evidence="2"/>
<dbReference type="SUPFAM" id="SSF52833">
    <property type="entry name" value="Thioredoxin-like"/>
    <property type="match status" value="1"/>
</dbReference>
<dbReference type="GeneID" id="38117910"/>
<dbReference type="SUPFAM" id="SSF47616">
    <property type="entry name" value="GST C-terminal domain-like"/>
    <property type="match status" value="1"/>
</dbReference>
<name>A0A3D8REL6_9EURO</name>
<gene>
    <name evidence="6" type="ORF">DSM5745_07540</name>
</gene>
<keyword evidence="3" id="KW-0808">Transferase</keyword>
<dbReference type="Pfam" id="PF00043">
    <property type="entry name" value="GST_C"/>
    <property type="match status" value="1"/>
</dbReference>
<accession>A0A3D8REL6</accession>
<dbReference type="SFLD" id="SFLDS00019">
    <property type="entry name" value="Glutathione_Transferase_(cytos"/>
    <property type="match status" value="1"/>
</dbReference>
<dbReference type="CDD" id="cd03046">
    <property type="entry name" value="GST_N_GTT1_like"/>
    <property type="match status" value="1"/>
</dbReference>
<sequence>MADPVLTIHHLRLSQSERVIWLCEELGLPYTLKAYDRDPETSAAPASYKALHPTGTAPVITDGDIVLGETNAIVEYILAKANQRGGDDNNVNDLALPPNHPNYAPYLFWLHHANGSLQPALNGLLFSHMQRQIDSGAASSTTVTNPNADIPSVSTINQARLNLALSAMETQLSQSSYLAGAQFTAADCMALFPLTTFRLFLP</sequence>
<evidence type="ECO:0000256" key="1">
    <source>
        <dbReference type="ARBA" id="ARBA00007409"/>
    </source>
</evidence>
<proteinExistence type="inferred from homology"/>
<dbReference type="RefSeq" id="XP_026601588.1">
    <property type="nucleotide sequence ID" value="XM_026749556.1"/>
</dbReference>
<dbReference type="InterPro" id="IPR036249">
    <property type="entry name" value="Thioredoxin-like_sf"/>
</dbReference>
<evidence type="ECO:0000313" key="7">
    <source>
        <dbReference type="Proteomes" id="UP000256690"/>
    </source>
</evidence>
<dbReference type="STRING" id="1810919.A0A3D8REL6"/>
<comment type="similarity">
    <text evidence="1">Belongs to the GST superfamily.</text>
</comment>
<dbReference type="GO" id="GO:0004602">
    <property type="term" value="F:glutathione peroxidase activity"/>
    <property type="evidence" value="ECO:0007669"/>
    <property type="project" value="UniProtKB-ARBA"/>
</dbReference>
<dbReference type="PANTHER" id="PTHR44051">
    <property type="entry name" value="GLUTATHIONE S-TRANSFERASE-RELATED"/>
    <property type="match status" value="1"/>
</dbReference>
<dbReference type="Gene3D" id="1.20.1050.10">
    <property type="match status" value="1"/>
</dbReference>
<keyword evidence="7" id="KW-1185">Reference proteome</keyword>
<feature type="domain" description="GST N-terminal" evidence="5">
    <location>
        <begin position="3"/>
        <end position="85"/>
    </location>
</feature>
<dbReference type="InterPro" id="IPR004046">
    <property type="entry name" value="GST_C"/>
</dbReference>
<organism evidence="6 7">
    <name type="scientific">Aspergillus mulundensis</name>
    <dbReference type="NCBI Taxonomy" id="1810919"/>
    <lineage>
        <taxon>Eukaryota</taxon>
        <taxon>Fungi</taxon>
        <taxon>Dikarya</taxon>
        <taxon>Ascomycota</taxon>
        <taxon>Pezizomycotina</taxon>
        <taxon>Eurotiomycetes</taxon>
        <taxon>Eurotiomycetidae</taxon>
        <taxon>Eurotiales</taxon>
        <taxon>Aspergillaceae</taxon>
        <taxon>Aspergillus</taxon>
        <taxon>Aspergillus subgen. Nidulantes</taxon>
    </lineage>
</organism>
<dbReference type="InterPro" id="IPR040079">
    <property type="entry name" value="Glutathione_S-Trfase"/>
</dbReference>
<dbReference type="AlphaFoldDB" id="A0A3D8REL6"/>
<dbReference type="InterPro" id="IPR036282">
    <property type="entry name" value="Glutathione-S-Trfase_C_sf"/>
</dbReference>
<evidence type="ECO:0000256" key="4">
    <source>
        <dbReference type="ARBA" id="ARBA00047960"/>
    </source>
</evidence>
<dbReference type="PANTHER" id="PTHR44051:SF9">
    <property type="entry name" value="GLUTATHIONE S-TRANSFERASE 1"/>
    <property type="match status" value="1"/>
</dbReference>
<protein>
    <recommendedName>
        <fullName evidence="2">glutathione transferase</fullName>
        <ecNumber evidence="2">2.5.1.18</ecNumber>
    </recommendedName>
</protein>
<dbReference type="PROSITE" id="PS50404">
    <property type="entry name" value="GST_NTER"/>
    <property type="match status" value="1"/>
</dbReference>
<dbReference type="EMBL" id="PVWQ01000009">
    <property type="protein sequence ID" value="RDW72368.1"/>
    <property type="molecule type" value="Genomic_DNA"/>
</dbReference>
<dbReference type="InterPro" id="IPR004045">
    <property type="entry name" value="Glutathione_S-Trfase_N"/>
</dbReference>
<dbReference type="GO" id="GO:0004364">
    <property type="term" value="F:glutathione transferase activity"/>
    <property type="evidence" value="ECO:0007669"/>
    <property type="project" value="UniProtKB-EC"/>
</dbReference>
<evidence type="ECO:0000313" key="6">
    <source>
        <dbReference type="EMBL" id="RDW72368.1"/>
    </source>
</evidence>
<dbReference type="Proteomes" id="UP000256690">
    <property type="component" value="Unassembled WGS sequence"/>
</dbReference>
<comment type="caution">
    <text evidence="6">The sequence shown here is derived from an EMBL/GenBank/DDBJ whole genome shotgun (WGS) entry which is preliminary data.</text>
</comment>
<dbReference type="OrthoDB" id="2309723at2759"/>
<dbReference type="Gene3D" id="3.40.30.10">
    <property type="entry name" value="Glutaredoxin"/>
    <property type="match status" value="1"/>
</dbReference>
<evidence type="ECO:0000256" key="2">
    <source>
        <dbReference type="ARBA" id="ARBA00012452"/>
    </source>
</evidence>
<dbReference type="FunFam" id="3.40.30.10:FF:000156">
    <property type="entry name" value="Glutathione S-transferase 1"/>
    <property type="match status" value="1"/>
</dbReference>
<dbReference type="GO" id="GO:0005737">
    <property type="term" value="C:cytoplasm"/>
    <property type="evidence" value="ECO:0007669"/>
    <property type="project" value="UniProtKB-ARBA"/>
</dbReference>
<reference evidence="6 7" key="1">
    <citation type="journal article" date="2018" name="IMA Fungus">
        <title>IMA Genome-F 9: Draft genome sequence of Annulohypoxylon stygium, Aspergillus mulundensis, Berkeleyomyces basicola (syn. Thielaviopsis basicola), Ceratocystis smalleyi, two Cercospora beticola strains, Coleophoma cylindrospora, Fusarium fracticaudum, Phialophora cf. hyalina, and Morchella septimelata.</title>
        <authorList>
            <person name="Wingfield B.D."/>
            <person name="Bills G.F."/>
            <person name="Dong Y."/>
            <person name="Huang W."/>
            <person name="Nel W.J."/>
            <person name="Swalarsk-Parry B.S."/>
            <person name="Vaghefi N."/>
            <person name="Wilken P.M."/>
            <person name="An Z."/>
            <person name="de Beer Z.W."/>
            <person name="De Vos L."/>
            <person name="Chen L."/>
            <person name="Duong T.A."/>
            <person name="Gao Y."/>
            <person name="Hammerbacher A."/>
            <person name="Kikkert J.R."/>
            <person name="Li Y."/>
            <person name="Li H."/>
            <person name="Li K."/>
            <person name="Li Q."/>
            <person name="Liu X."/>
            <person name="Ma X."/>
            <person name="Naidoo K."/>
            <person name="Pethybridge S.J."/>
            <person name="Sun J."/>
            <person name="Steenkamp E.T."/>
            <person name="van der Nest M.A."/>
            <person name="van Wyk S."/>
            <person name="Wingfield M.J."/>
            <person name="Xiong C."/>
            <person name="Yue Q."/>
            <person name="Zhang X."/>
        </authorList>
    </citation>
    <scope>NUCLEOTIDE SEQUENCE [LARGE SCALE GENOMIC DNA]</scope>
    <source>
        <strain evidence="6 7">DSM 5745</strain>
    </source>
</reference>
<comment type="catalytic activity">
    <reaction evidence="4">
        <text>RX + glutathione = an S-substituted glutathione + a halide anion + H(+)</text>
        <dbReference type="Rhea" id="RHEA:16437"/>
        <dbReference type="ChEBI" id="CHEBI:15378"/>
        <dbReference type="ChEBI" id="CHEBI:16042"/>
        <dbReference type="ChEBI" id="CHEBI:17792"/>
        <dbReference type="ChEBI" id="CHEBI:57925"/>
        <dbReference type="ChEBI" id="CHEBI:90779"/>
        <dbReference type="EC" id="2.5.1.18"/>
    </reaction>
</comment>
<dbReference type="SFLD" id="SFLDG00358">
    <property type="entry name" value="Main_(cytGST)"/>
    <property type="match status" value="1"/>
</dbReference>
<evidence type="ECO:0000259" key="5">
    <source>
        <dbReference type="PROSITE" id="PS50404"/>
    </source>
</evidence>